<organism evidence="2 3">
    <name type="scientific">Exocentrus adspersus</name>
    <dbReference type="NCBI Taxonomy" id="1586481"/>
    <lineage>
        <taxon>Eukaryota</taxon>
        <taxon>Metazoa</taxon>
        <taxon>Ecdysozoa</taxon>
        <taxon>Arthropoda</taxon>
        <taxon>Hexapoda</taxon>
        <taxon>Insecta</taxon>
        <taxon>Pterygota</taxon>
        <taxon>Neoptera</taxon>
        <taxon>Endopterygota</taxon>
        <taxon>Coleoptera</taxon>
        <taxon>Polyphaga</taxon>
        <taxon>Cucujiformia</taxon>
        <taxon>Chrysomeloidea</taxon>
        <taxon>Cerambycidae</taxon>
        <taxon>Lamiinae</taxon>
        <taxon>Acanthocinini</taxon>
        <taxon>Exocentrus</taxon>
    </lineage>
</organism>
<dbReference type="InterPro" id="IPR001509">
    <property type="entry name" value="Epimerase_deHydtase"/>
</dbReference>
<gene>
    <name evidence="2" type="ORF">NQ315_012690</name>
</gene>
<keyword evidence="3" id="KW-1185">Reference proteome</keyword>
<dbReference type="Gene3D" id="3.40.50.720">
    <property type="entry name" value="NAD(P)-binding Rossmann-like Domain"/>
    <property type="match status" value="1"/>
</dbReference>
<reference evidence="2 3" key="1">
    <citation type="journal article" date="2023" name="Insect Mol. Biol.">
        <title>Genome sequencing provides insights into the evolution of gene families encoding plant cell wall-degrading enzymes in longhorned beetles.</title>
        <authorList>
            <person name="Shin N.R."/>
            <person name="Okamura Y."/>
            <person name="Kirsch R."/>
            <person name="Pauchet Y."/>
        </authorList>
    </citation>
    <scope>NUCLEOTIDE SEQUENCE [LARGE SCALE GENOMIC DNA]</scope>
    <source>
        <strain evidence="2">EAD_L_NR</strain>
    </source>
</reference>
<dbReference type="PANTHER" id="PTHR43245:SF11">
    <property type="entry name" value="LD23561P"/>
    <property type="match status" value="1"/>
</dbReference>
<dbReference type="Pfam" id="PF01370">
    <property type="entry name" value="Epimerase"/>
    <property type="match status" value="1"/>
</dbReference>
<dbReference type="EMBL" id="JANEYG010000035">
    <property type="protein sequence ID" value="KAJ8917198.1"/>
    <property type="molecule type" value="Genomic_DNA"/>
</dbReference>
<dbReference type="InterPro" id="IPR050177">
    <property type="entry name" value="Lipid_A_modif_metabolic_enz"/>
</dbReference>
<name>A0AAV8VSG3_9CUCU</name>
<evidence type="ECO:0000313" key="3">
    <source>
        <dbReference type="Proteomes" id="UP001159042"/>
    </source>
</evidence>
<sequence>MSKPKVVILGGCGFIGRNLVSYLVENDLVSAIRVVDKVPPQVAWLNETHARAFSSDLVEFKSANLINPESCKNALQPAPNGAPWDIVVNCAGETKLGQTDPVYEEGILKLSLNCAKEATQQGVKHFVELSSGNMHSSDKVSHKEDGPVEPWTFVAKWKRQVEKQFVEMSELPYTILRLPVVYGPGDRNGLMPRIMAAAIYKRLGEVMKLLWNAELRINTVHVRDVCGAIWFVCNRDDTVGQIYNVVDDVDSTQGSITNVLAELFNVKVDYYGNLVSAVVDLVGAADDANDKHLAPWAEACRDSGIQNTPLSPHMDSELLLHKHLRLDGGKLKKLGFEVTVPQPTVENFKEIVVDFVKMKVFPSSLAP</sequence>
<dbReference type="AlphaFoldDB" id="A0AAV8VSG3"/>
<proteinExistence type="predicted"/>
<dbReference type="Proteomes" id="UP001159042">
    <property type="component" value="Unassembled WGS sequence"/>
</dbReference>
<evidence type="ECO:0000259" key="1">
    <source>
        <dbReference type="Pfam" id="PF01370"/>
    </source>
</evidence>
<comment type="caution">
    <text evidence="2">The sequence shown here is derived from an EMBL/GenBank/DDBJ whole genome shotgun (WGS) entry which is preliminary data.</text>
</comment>
<accession>A0AAV8VSG3</accession>
<dbReference type="InterPro" id="IPR036291">
    <property type="entry name" value="NAD(P)-bd_dom_sf"/>
</dbReference>
<dbReference type="SUPFAM" id="SSF51735">
    <property type="entry name" value="NAD(P)-binding Rossmann-fold domains"/>
    <property type="match status" value="1"/>
</dbReference>
<protein>
    <recommendedName>
        <fullName evidence="1">NAD-dependent epimerase/dehydratase domain-containing protein</fullName>
    </recommendedName>
</protein>
<evidence type="ECO:0000313" key="2">
    <source>
        <dbReference type="EMBL" id="KAJ8917198.1"/>
    </source>
</evidence>
<dbReference type="PANTHER" id="PTHR43245">
    <property type="entry name" value="BIFUNCTIONAL POLYMYXIN RESISTANCE PROTEIN ARNA"/>
    <property type="match status" value="1"/>
</dbReference>
<feature type="domain" description="NAD-dependent epimerase/dehydratase" evidence="1">
    <location>
        <begin position="6"/>
        <end position="245"/>
    </location>
</feature>